<dbReference type="Proteomes" id="UP000324222">
    <property type="component" value="Unassembled WGS sequence"/>
</dbReference>
<evidence type="ECO:0000256" key="1">
    <source>
        <dbReference type="SAM" id="MobiDB-lite"/>
    </source>
</evidence>
<sequence length="141" mass="15914">MSSVTPVKMVGWKKHSPAECTDPPITTWAPHATETKQKIKPTWRDSSFLSKFSKSQSRERSVLGRFDDTGAAGGQSCSRLTQVQHCYEEYYKSAKETICTEDKHSSIAEITSSQASTSFNENFKNQRRVVEAMLASQPRYK</sequence>
<keyword evidence="3" id="KW-1185">Reference proteome</keyword>
<evidence type="ECO:0000313" key="3">
    <source>
        <dbReference type="Proteomes" id="UP000324222"/>
    </source>
</evidence>
<gene>
    <name evidence="2" type="ORF">E2C01_011211</name>
</gene>
<organism evidence="2 3">
    <name type="scientific">Portunus trituberculatus</name>
    <name type="common">Swimming crab</name>
    <name type="synonym">Neptunus trituberculatus</name>
    <dbReference type="NCBI Taxonomy" id="210409"/>
    <lineage>
        <taxon>Eukaryota</taxon>
        <taxon>Metazoa</taxon>
        <taxon>Ecdysozoa</taxon>
        <taxon>Arthropoda</taxon>
        <taxon>Crustacea</taxon>
        <taxon>Multicrustacea</taxon>
        <taxon>Malacostraca</taxon>
        <taxon>Eumalacostraca</taxon>
        <taxon>Eucarida</taxon>
        <taxon>Decapoda</taxon>
        <taxon>Pleocyemata</taxon>
        <taxon>Brachyura</taxon>
        <taxon>Eubrachyura</taxon>
        <taxon>Portunoidea</taxon>
        <taxon>Portunidae</taxon>
        <taxon>Portuninae</taxon>
        <taxon>Portunus</taxon>
    </lineage>
</organism>
<name>A0A5B7DAT2_PORTR</name>
<proteinExistence type="predicted"/>
<comment type="caution">
    <text evidence="2">The sequence shown here is derived from an EMBL/GenBank/DDBJ whole genome shotgun (WGS) entry which is preliminary data.</text>
</comment>
<feature type="region of interest" description="Disordered" evidence="1">
    <location>
        <begin position="1"/>
        <end position="28"/>
    </location>
</feature>
<accession>A0A5B7DAT2</accession>
<dbReference type="AlphaFoldDB" id="A0A5B7DAT2"/>
<reference evidence="2 3" key="1">
    <citation type="submission" date="2019-05" db="EMBL/GenBank/DDBJ databases">
        <title>Another draft genome of Portunus trituberculatus and its Hox gene families provides insights of decapod evolution.</title>
        <authorList>
            <person name="Jeong J.-H."/>
            <person name="Song I."/>
            <person name="Kim S."/>
            <person name="Choi T."/>
            <person name="Kim D."/>
            <person name="Ryu S."/>
            <person name="Kim W."/>
        </authorList>
    </citation>
    <scope>NUCLEOTIDE SEQUENCE [LARGE SCALE GENOMIC DNA]</scope>
    <source>
        <tissue evidence="2">Muscle</tissue>
    </source>
</reference>
<protein>
    <submittedName>
        <fullName evidence="2">Uncharacterized protein</fullName>
    </submittedName>
</protein>
<evidence type="ECO:0000313" key="2">
    <source>
        <dbReference type="EMBL" id="MPC18333.1"/>
    </source>
</evidence>
<dbReference type="EMBL" id="VSRR010000670">
    <property type="protein sequence ID" value="MPC18333.1"/>
    <property type="molecule type" value="Genomic_DNA"/>
</dbReference>